<sequence length="361" mass="36819">MSVRIFGAPPRYHQGPGAVRDVGRIARALAGSACVVVDAGVHAIVAGPIAASLAEAGVRERTTSFAGEITYAAIEALTEAVRADAPGLVIAAGGGKALDVGKGVAQRLGIPVVTVPTIASNDAPTSASYAVYDDDHVMVAVDRMTRNPDAVVVDTALIARAPARFLRAGIGDAVTKAFEARGCRLGTGVTPFGTRPLLTGGVIAEAGYRTLRAHAAAALAAVERGEVTPDLEATIEACILMSGLGFENGGLSLAHAMTRGLVKARGAMGAPHGEQVAYAVVVQLAVEERPDAEILDLVGFLREVGLPVRLAELGMADAAPEEIDAVAGLTMSAPHIPNLPRPVTAADIAAGMRRVEDLTAA</sequence>
<evidence type="ECO:0000256" key="2">
    <source>
        <dbReference type="ARBA" id="ARBA00023002"/>
    </source>
</evidence>
<proteinExistence type="predicted"/>
<dbReference type="InterPro" id="IPR001670">
    <property type="entry name" value="ADH_Fe/GldA"/>
</dbReference>
<dbReference type="PANTHER" id="PTHR43616:SF5">
    <property type="entry name" value="GLYCEROL DEHYDROGENASE 1"/>
    <property type="match status" value="1"/>
</dbReference>
<feature type="domain" description="Alcohol dehydrogenase iron-type/glycerol dehydrogenase GldA" evidence="8">
    <location>
        <begin position="9"/>
        <end position="155"/>
    </location>
</feature>
<evidence type="ECO:0000256" key="4">
    <source>
        <dbReference type="ARBA" id="ARBA00037918"/>
    </source>
</evidence>
<comment type="catalytic activity">
    <reaction evidence="7">
        <text>glycerol + NAD(+) = dihydroxyacetone + NADH + H(+)</text>
        <dbReference type="Rhea" id="RHEA:13769"/>
        <dbReference type="ChEBI" id="CHEBI:15378"/>
        <dbReference type="ChEBI" id="CHEBI:16016"/>
        <dbReference type="ChEBI" id="CHEBI:17754"/>
        <dbReference type="ChEBI" id="CHEBI:57540"/>
        <dbReference type="ChEBI" id="CHEBI:57945"/>
        <dbReference type="EC" id="1.1.1.6"/>
    </reaction>
</comment>
<dbReference type="EC" id="1.1.1.6" evidence="5"/>
<keyword evidence="1" id="KW-0479">Metal-binding</keyword>
<dbReference type="PANTHER" id="PTHR43616">
    <property type="entry name" value="GLYCEROL DEHYDROGENASE"/>
    <property type="match status" value="1"/>
</dbReference>
<evidence type="ECO:0000256" key="1">
    <source>
        <dbReference type="ARBA" id="ARBA00022723"/>
    </source>
</evidence>
<evidence type="ECO:0000256" key="3">
    <source>
        <dbReference type="ARBA" id="ARBA00023027"/>
    </source>
</evidence>
<keyword evidence="10" id="KW-1185">Reference proteome</keyword>
<keyword evidence="3" id="KW-0520">NAD</keyword>
<evidence type="ECO:0000259" key="8">
    <source>
        <dbReference type="Pfam" id="PF00465"/>
    </source>
</evidence>
<gene>
    <name evidence="9" type="primary">gldA</name>
    <name evidence="9" type="ORF">OPKNFCMD_2482</name>
</gene>
<keyword evidence="2" id="KW-0560">Oxidoreductase</keyword>
<dbReference type="CDD" id="cd08170">
    <property type="entry name" value="GlyDH"/>
    <property type="match status" value="1"/>
</dbReference>
<dbReference type="EMBL" id="BPQH01000007">
    <property type="protein sequence ID" value="GJD49749.1"/>
    <property type="molecule type" value="Genomic_DNA"/>
</dbReference>
<dbReference type="PIRSF" id="PIRSF000112">
    <property type="entry name" value="Glycerol_dehydrogenase"/>
    <property type="match status" value="1"/>
</dbReference>
<evidence type="ECO:0000313" key="9">
    <source>
        <dbReference type="EMBL" id="GJD49749.1"/>
    </source>
</evidence>
<dbReference type="Gene3D" id="3.40.50.1970">
    <property type="match status" value="1"/>
</dbReference>
<dbReference type="InterPro" id="IPR016205">
    <property type="entry name" value="Glycerol_DH"/>
</dbReference>
<name>A0ABQ4QXT6_9HYPH</name>
<dbReference type="SUPFAM" id="SSF56796">
    <property type="entry name" value="Dehydroquinate synthase-like"/>
    <property type="match status" value="1"/>
</dbReference>
<reference evidence="9" key="1">
    <citation type="journal article" date="2021" name="Front. Microbiol.">
        <title>Comprehensive Comparative Genomics and Phenotyping of Methylobacterium Species.</title>
        <authorList>
            <person name="Alessa O."/>
            <person name="Ogura Y."/>
            <person name="Fujitani Y."/>
            <person name="Takami H."/>
            <person name="Hayashi T."/>
            <person name="Sahin N."/>
            <person name="Tani A."/>
        </authorList>
    </citation>
    <scope>NUCLEOTIDE SEQUENCE</scope>
    <source>
        <strain evidence="9">KCTC 52305</strain>
    </source>
</reference>
<evidence type="ECO:0000256" key="6">
    <source>
        <dbReference type="ARBA" id="ARBA00040132"/>
    </source>
</evidence>
<evidence type="ECO:0000313" key="10">
    <source>
        <dbReference type="Proteomes" id="UP001055167"/>
    </source>
</evidence>
<dbReference type="RefSeq" id="WP_128561758.1">
    <property type="nucleotide sequence ID" value="NZ_BPQH01000007.1"/>
</dbReference>
<dbReference type="Gene3D" id="1.20.1090.10">
    <property type="entry name" value="Dehydroquinate synthase-like - alpha domain"/>
    <property type="match status" value="1"/>
</dbReference>
<evidence type="ECO:0000256" key="7">
    <source>
        <dbReference type="ARBA" id="ARBA00049006"/>
    </source>
</evidence>
<accession>A0ABQ4QXT6</accession>
<dbReference type="Pfam" id="PF00465">
    <property type="entry name" value="Fe-ADH"/>
    <property type="match status" value="1"/>
</dbReference>
<evidence type="ECO:0000256" key="5">
    <source>
        <dbReference type="ARBA" id="ARBA00039147"/>
    </source>
</evidence>
<dbReference type="Proteomes" id="UP001055167">
    <property type="component" value="Unassembled WGS sequence"/>
</dbReference>
<protein>
    <recommendedName>
        <fullName evidence="6">Glycerol dehydrogenase</fullName>
        <ecNumber evidence="5">1.1.1.6</ecNumber>
    </recommendedName>
</protein>
<comment type="caution">
    <text evidence="9">The sequence shown here is derived from an EMBL/GenBank/DDBJ whole genome shotgun (WGS) entry which is preliminary data.</text>
</comment>
<comment type="pathway">
    <text evidence="4">Polyol metabolism; glycerol fermentation; glycerone phosphate from glycerol (oxidative route): step 1/2.</text>
</comment>
<organism evidence="9 10">
    <name type="scientific">Methylobacterium crusticola</name>
    <dbReference type="NCBI Taxonomy" id="1697972"/>
    <lineage>
        <taxon>Bacteria</taxon>
        <taxon>Pseudomonadati</taxon>
        <taxon>Pseudomonadota</taxon>
        <taxon>Alphaproteobacteria</taxon>
        <taxon>Hyphomicrobiales</taxon>
        <taxon>Methylobacteriaceae</taxon>
        <taxon>Methylobacterium</taxon>
    </lineage>
</organism>
<reference evidence="9" key="2">
    <citation type="submission" date="2021-08" db="EMBL/GenBank/DDBJ databases">
        <authorList>
            <person name="Tani A."/>
            <person name="Ola A."/>
            <person name="Ogura Y."/>
            <person name="Katsura K."/>
            <person name="Hayashi T."/>
        </authorList>
    </citation>
    <scope>NUCLEOTIDE SEQUENCE</scope>
    <source>
        <strain evidence="9">KCTC 52305</strain>
    </source>
</reference>
<dbReference type="NCBIfam" id="NF006941">
    <property type="entry name" value="PRK09423.1"/>
    <property type="match status" value="1"/>
</dbReference>